<organism evidence="1 2">
    <name type="scientific">Aquilegia coerulea</name>
    <name type="common">Rocky mountain columbine</name>
    <dbReference type="NCBI Taxonomy" id="218851"/>
    <lineage>
        <taxon>Eukaryota</taxon>
        <taxon>Viridiplantae</taxon>
        <taxon>Streptophyta</taxon>
        <taxon>Embryophyta</taxon>
        <taxon>Tracheophyta</taxon>
        <taxon>Spermatophyta</taxon>
        <taxon>Magnoliopsida</taxon>
        <taxon>Ranunculales</taxon>
        <taxon>Ranunculaceae</taxon>
        <taxon>Thalictroideae</taxon>
        <taxon>Aquilegia</taxon>
    </lineage>
</organism>
<gene>
    <name evidence="1" type="ORF">AQUCO_05900049v1</name>
</gene>
<dbReference type="Proteomes" id="UP000230069">
    <property type="component" value="Unassembled WGS sequence"/>
</dbReference>
<accession>A0A2G5CE38</accession>
<dbReference type="EMBL" id="KZ305076">
    <property type="protein sequence ID" value="PIA29545.1"/>
    <property type="molecule type" value="Genomic_DNA"/>
</dbReference>
<proteinExistence type="predicted"/>
<name>A0A2G5CE38_AQUCA</name>
<dbReference type="InParanoid" id="A0A2G5CE38"/>
<protein>
    <submittedName>
        <fullName evidence="1">Uncharacterized protein</fullName>
    </submittedName>
</protein>
<dbReference type="AlphaFoldDB" id="A0A2G5CE38"/>
<sequence>MEMECHVNRTVILERMRLIALGGKAGNFSERCSCWRTLNCSCSWACPCRHCHTLADGMKEVQMLDT</sequence>
<evidence type="ECO:0000313" key="1">
    <source>
        <dbReference type="EMBL" id="PIA29545.1"/>
    </source>
</evidence>
<evidence type="ECO:0000313" key="2">
    <source>
        <dbReference type="Proteomes" id="UP000230069"/>
    </source>
</evidence>
<reference evidence="1 2" key="1">
    <citation type="submission" date="2017-09" db="EMBL/GenBank/DDBJ databases">
        <title>WGS assembly of Aquilegia coerulea Goldsmith.</title>
        <authorList>
            <person name="Hodges S."/>
            <person name="Kramer E."/>
            <person name="Nordborg M."/>
            <person name="Tomkins J."/>
            <person name="Borevitz J."/>
            <person name="Derieg N."/>
            <person name="Yan J."/>
            <person name="Mihaltcheva S."/>
            <person name="Hayes R.D."/>
            <person name="Rokhsar D."/>
        </authorList>
    </citation>
    <scope>NUCLEOTIDE SEQUENCE [LARGE SCALE GENOMIC DNA]</scope>
    <source>
        <strain evidence="2">cv. Goldsmith</strain>
    </source>
</reference>
<keyword evidence="2" id="KW-1185">Reference proteome</keyword>